<dbReference type="InterPro" id="IPR007582">
    <property type="entry name" value="TFIID_NTD2"/>
</dbReference>
<evidence type="ECO:0000256" key="7">
    <source>
        <dbReference type="PROSITE-ProRule" id="PRU00221"/>
    </source>
</evidence>
<organism evidence="10 11">
    <name type="scientific">Mucuna pruriens</name>
    <name type="common">Velvet bean</name>
    <name type="synonym">Dolichos pruriens</name>
    <dbReference type="NCBI Taxonomy" id="157652"/>
    <lineage>
        <taxon>Eukaryota</taxon>
        <taxon>Viridiplantae</taxon>
        <taxon>Streptophyta</taxon>
        <taxon>Embryophyta</taxon>
        <taxon>Tracheophyta</taxon>
        <taxon>Spermatophyta</taxon>
        <taxon>Magnoliopsida</taxon>
        <taxon>eudicotyledons</taxon>
        <taxon>Gunneridae</taxon>
        <taxon>Pentapetalae</taxon>
        <taxon>rosids</taxon>
        <taxon>fabids</taxon>
        <taxon>Fabales</taxon>
        <taxon>Fabaceae</taxon>
        <taxon>Papilionoideae</taxon>
        <taxon>50 kb inversion clade</taxon>
        <taxon>NPAAA clade</taxon>
        <taxon>indigoferoid/millettioid clade</taxon>
        <taxon>Phaseoleae</taxon>
        <taxon>Mucuna</taxon>
    </lineage>
</organism>
<keyword evidence="11" id="KW-1185">Reference proteome</keyword>
<comment type="subcellular location">
    <subcellularLocation>
        <location evidence="1">Nucleus</location>
    </subcellularLocation>
</comment>
<feature type="repeat" description="WD" evidence="7">
    <location>
        <begin position="496"/>
        <end position="537"/>
    </location>
</feature>
<dbReference type="PROSITE" id="PS50082">
    <property type="entry name" value="WD_REPEATS_2"/>
    <property type="match status" value="5"/>
</dbReference>
<dbReference type="InterPro" id="IPR015943">
    <property type="entry name" value="WD40/YVTN_repeat-like_dom_sf"/>
</dbReference>
<dbReference type="Pfam" id="PF04494">
    <property type="entry name" value="TFIID_NTD2"/>
    <property type="match status" value="1"/>
</dbReference>
<evidence type="ECO:0000256" key="6">
    <source>
        <dbReference type="ARBA" id="ARBA00023242"/>
    </source>
</evidence>
<dbReference type="AlphaFoldDB" id="A0A371FFD1"/>
<keyword evidence="2 7" id="KW-0853">WD repeat</keyword>
<dbReference type="GO" id="GO:0003743">
    <property type="term" value="F:translation initiation factor activity"/>
    <property type="evidence" value="ECO:0007669"/>
    <property type="project" value="UniProtKB-KW"/>
</dbReference>
<dbReference type="InterPro" id="IPR019775">
    <property type="entry name" value="WD40_repeat_CS"/>
</dbReference>
<evidence type="ECO:0000256" key="5">
    <source>
        <dbReference type="ARBA" id="ARBA00023163"/>
    </source>
</evidence>
<reference evidence="10" key="1">
    <citation type="submission" date="2018-05" db="EMBL/GenBank/DDBJ databases">
        <title>Draft genome of Mucuna pruriens seed.</title>
        <authorList>
            <person name="Nnadi N.E."/>
            <person name="Vos R."/>
            <person name="Hasami M.H."/>
            <person name="Devisetty U.K."/>
            <person name="Aguiy J.C."/>
        </authorList>
    </citation>
    <scope>NUCLEOTIDE SEQUENCE [LARGE SCALE GENOMIC DNA]</scope>
    <source>
        <strain evidence="10">JCA_2017</strain>
    </source>
</reference>
<keyword evidence="3" id="KW-0677">Repeat</keyword>
<feature type="domain" description="TFIID subunit TAF5 NTD2" evidence="9">
    <location>
        <begin position="48"/>
        <end position="175"/>
    </location>
</feature>
<dbReference type="InterPro" id="IPR001680">
    <property type="entry name" value="WD40_rpt"/>
</dbReference>
<dbReference type="GO" id="GO:0016251">
    <property type="term" value="F:RNA polymerase II general transcription initiation factor activity"/>
    <property type="evidence" value="ECO:0007669"/>
    <property type="project" value="TreeGrafter"/>
</dbReference>
<dbReference type="STRING" id="157652.A0A371FFD1"/>
<dbReference type="SUPFAM" id="SSF160897">
    <property type="entry name" value="Taf5 N-terminal domain-like"/>
    <property type="match status" value="1"/>
</dbReference>
<evidence type="ECO:0000256" key="2">
    <source>
        <dbReference type="ARBA" id="ARBA00022574"/>
    </source>
</evidence>
<dbReference type="Proteomes" id="UP000257109">
    <property type="component" value="Unassembled WGS sequence"/>
</dbReference>
<evidence type="ECO:0000256" key="3">
    <source>
        <dbReference type="ARBA" id="ARBA00022737"/>
    </source>
</evidence>
<accession>A0A371FFD1</accession>
<comment type="caution">
    <text evidence="10">The sequence shown here is derived from an EMBL/GenBank/DDBJ whole genome shotgun (WGS) entry which is preliminary data.</text>
</comment>
<dbReference type="Gene3D" id="1.25.40.500">
    <property type="entry name" value="TFIID subunit TAF5, NTD2 domain"/>
    <property type="match status" value="1"/>
</dbReference>
<evidence type="ECO:0000256" key="1">
    <source>
        <dbReference type="ARBA" id="ARBA00004123"/>
    </source>
</evidence>
<feature type="repeat" description="WD" evidence="7">
    <location>
        <begin position="373"/>
        <end position="405"/>
    </location>
</feature>
<protein>
    <submittedName>
        <fullName evidence="10">Transcription initiation factor TFIID subunit 5</fullName>
    </submittedName>
</protein>
<evidence type="ECO:0000256" key="8">
    <source>
        <dbReference type="SAM" id="MobiDB-lite"/>
    </source>
</evidence>
<name>A0A371FFD1_MUCPR</name>
<dbReference type="PANTHER" id="PTHR19879">
    <property type="entry name" value="TRANSCRIPTION INITIATION FACTOR TFIID"/>
    <property type="match status" value="1"/>
</dbReference>
<dbReference type="EMBL" id="QJKJ01009316">
    <property type="protein sequence ID" value="RDX77005.1"/>
    <property type="molecule type" value="Genomic_DNA"/>
</dbReference>
<feature type="repeat" description="WD" evidence="7">
    <location>
        <begin position="415"/>
        <end position="456"/>
    </location>
</feature>
<feature type="region of interest" description="Disordered" evidence="8">
    <location>
        <begin position="227"/>
        <end position="289"/>
    </location>
</feature>
<dbReference type="GO" id="GO:0006367">
    <property type="term" value="P:transcription initiation at RNA polymerase II promoter"/>
    <property type="evidence" value="ECO:0007669"/>
    <property type="project" value="TreeGrafter"/>
</dbReference>
<dbReference type="OrthoDB" id="674604at2759"/>
<keyword evidence="6" id="KW-0539">Nucleus</keyword>
<dbReference type="PROSITE" id="PS00678">
    <property type="entry name" value="WD_REPEATS_1"/>
    <property type="match status" value="3"/>
</dbReference>
<feature type="compositionally biased region" description="Basic and acidic residues" evidence="8">
    <location>
        <begin position="231"/>
        <end position="253"/>
    </location>
</feature>
<dbReference type="Pfam" id="PF00400">
    <property type="entry name" value="WD40"/>
    <property type="match status" value="5"/>
</dbReference>
<evidence type="ECO:0000256" key="4">
    <source>
        <dbReference type="ARBA" id="ARBA00023015"/>
    </source>
</evidence>
<proteinExistence type="predicted"/>
<sequence length="624" mass="69555">MDEDQIEGRVNGYLKQKGFTQNEDQLPLTNTDSSLQPDTLNRTQLERGSARYHDGYGRLRSWAYRSLDSYKHELLRVLYPVFIHCFMDLVAKGHLQEAWSFFNTFREDHERMHLQDLQKLELVLSPTHLEEMEFAHSLRQSKFNIKICRYSYELLLQHLHSMQSTTIIGIINEHISFQVTTGQPSSISDDPEAVTLTGSIQDAANQKEILWGMFEDSVEDRIDKAGALLSDTEKGEGEGKEGENDENKKRSIDGGKQGSSIKKVKKDKAGSVTGKNARPEANTISAAPRIKPELPLPTVSTDVELSILEDLRNRVQLSSVALPSVNFYTFANTHNGSGIWRNLNNNPPLGGNDTSQNEQIIGQNSGKRQYTLFQGHSGPVYATTFSPAGDFILSSSADKTIRLWSTKLNANLVCYKGHNYPIWDVQFSPAGHYFASCSHDRTARIWSMDRIQPLRIMAGHLSDVDWHSNCNYIATGSSDKTVRLWDVQSGECVRVFIGHRSMILSLAMSPDGRYMASGDEDGTIMMWDLSSGCCVTPLVGHTSCIWTLAFSCEGSLLASGSADCTVKFWDVTTGIKVPRNEEKSGNTNRLRSLKSLPTKSASVYSLQFSRRNVLFAAGALAKSG</sequence>
<keyword evidence="4" id="KW-0805">Transcription regulation</keyword>
<keyword evidence="5" id="KW-0804">Transcription</keyword>
<gene>
    <name evidence="10" type="primary">TAF5</name>
    <name evidence="10" type="ORF">CR513_42934</name>
</gene>
<dbReference type="GO" id="GO:0005669">
    <property type="term" value="C:transcription factor TFIID complex"/>
    <property type="evidence" value="ECO:0007669"/>
    <property type="project" value="TreeGrafter"/>
</dbReference>
<feature type="repeat" description="WD" evidence="7">
    <location>
        <begin position="538"/>
        <end position="579"/>
    </location>
</feature>
<dbReference type="SUPFAM" id="SSF50978">
    <property type="entry name" value="WD40 repeat-like"/>
    <property type="match status" value="1"/>
</dbReference>
<evidence type="ECO:0000259" key="9">
    <source>
        <dbReference type="Pfam" id="PF04494"/>
    </source>
</evidence>
<evidence type="ECO:0000313" key="11">
    <source>
        <dbReference type="Proteomes" id="UP000257109"/>
    </source>
</evidence>
<dbReference type="InterPro" id="IPR037264">
    <property type="entry name" value="TFIID_NTD2_sf"/>
</dbReference>
<feature type="non-terminal residue" evidence="10">
    <location>
        <position position="1"/>
    </location>
</feature>
<feature type="repeat" description="WD" evidence="7">
    <location>
        <begin position="454"/>
        <end position="495"/>
    </location>
</feature>
<dbReference type="CDD" id="cd00200">
    <property type="entry name" value="WD40"/>
    <property type="match status" value="1"/>
</dbReference>
<dbReference type="PROSITE" id="PS50294">
    <property type="entry name" value="WD_REPEATS_REGION"/>
    <property type="match status" value="5"/>
</dbReference>
<evidence type="ECO:0000313" key="10">
    <source>
        <dbReference type="EMBL" id="RDX77005.1"/>
    </source>
</evidence>
<dbReference type="PANTHER" id="PTHR19879:SF1">
    <property type="entry name" value="CANNONBALL-RELATED"/>
    <property type="match status" value="1"/>
</dbReference>
<dbReference type="CDD" id="cd08044">
    <property type="entry name" value="TAF5_NTD2"/>
    <property type="match status" value="1"/>
</dbReference>
<dbReference type="PRINTS" id="PR00320">
    <property type="entry name" value="GPROTEINBRPT"/>
</dbReference>
<dbReference type="SMART" id="SM00320">
    <property type="entry name" value="WD40"/>
    <property type="match status" value="5"/>
</dbReference>
<dbReference type="Gene3D" id="2.130.10.10">
    <property type="entry name" value="YVTN repeat-like/Quinoprotein amine dehydrogenase"/>
    <property type="match status" value="2"/>
</dbReference>
<dbReference type="InterPro" id="IPR020472">
    <property type="entry name" value="WD40_PAC1"/>
</dbReference>
<dbReference type="InterPro" id="IPR036322">
    <property type="entry name" value="WD40_repeat_dom_sf"/>
</dbReference>